<keyword evidence="2" id="KW-1185">Reference proteome</keyword>
<proteinExistence type="predicted"/>
<evidence type="ECO:0000313" key="1">
    <source>
        <dbReference type="EMBL" id="WOC51738.1"/>
    </source>
</evidence>
<protein>
    <recommendedName>
        <fullName evidence="3">RteC protein</fullName>
    </recommendedName>
</protein>
<reference evidence="1" key="1">
    <citation type="submission" date="2023-10" db="EMBL/GenBank/DDBJ databases">
        <title>Characterization and whole genome sequencing of a novel strain of Bergeyella porcorum QD2021 isolated from pig.</title>
        <authorList>
            <person name="Liu G."/>
            <person name="Chen C."/>
            <person name="Han X."/>
        </authorList>
    </citation>
    <scope>NUCLEOTIDE SEQUENCE</scope>
    <source>
        <strain evidence="1">QD2021</strain>
    </source>
</reference>
<evidence type="ECO:0000313" key="2">
    <source>
        <dbReference type="Proteomes" id="UP001432059"/>
    </source>
</evidence>
<sequence>MNEFNIKEVDFFGLDIDKYLSFLLDKYESFGNIQNMPFIKRVLNNYSARLFFLNKHYFRTRGEFAPDNIQEAYNKRITEYKKELKRFEGLYLELPIFESVKAKIRNGEYTPYDEEGVEGINIDVSNLFFWFSSGQYDSRRNCKIEECEAGYSRSPLQKKQYFQKELDKILEGYEFVYLPYILDGQFIYDLDNGTNALNFANEIDMINYVIYLNEQIRGEVQKFPLTKPLKWTGDINILVTLFDELLKCGLIGNDRGAKENIKRLLLTNFINADGGDLSKDYLDEILKPSKMKKDKETADLLNGILSKLSKNSPQS</sequence>
<name>A0AAU0F4N0_9FLAO</name>
<organism evidence="1 2">
    <name type="scientific">Bergeyella porcorum</name>
    <dbReference type="NCBI Taxonomy" id="1735111"/>
    <lineage>
        <taxon>Bacteria</taxon>
        <taxon>Pseudomonadati</taxon>
        <taxon>Bacteroidota</taxon>
        <taxon>Flavobacteriia</taxon>
        <taxon>Flavobacteriales</taxon>
        <taxon>Weeksellaceae</taxon>
        <taxon>Bergeyella</taxon>
    </lineage>
</organism>
<evidence type="ECO:0008006" key="3">
    <source>
        <dbReference type="Google" id="ProtNLM"/>
    </source>
</evidence>
<dbReference type="RefSeq" id="WP_327983467.1">
    <property type="nucleotide sequence ID" value="NZ_CP136426.1"/>
</dbReference>
<gene>
    <name evidence="1" type="ORF">BPO_1091</name>
</gene>
<dbReference type="Proteomes" id="UP001432059">
    <property type="component" value="Chromosome"/>
</dbReference>
<dbReference type="KEGG" id="bpor:BPO_1091"/>
<accession>A0AAU0F4N0</accession>
<dbReference type="AlphaFoldDB" id="A0AAU0F4N0"/>
<dbReference type="EMBL" id="CP136426">
    <property type="protein sequence ID" value="WOC51738.1"/>
    <property type="molecule type" value="Genomic_DNA"/>
</dbReference>